<dbReference type="GO" id="GO:0043856">
    <property type="term" value="F:anti-sigma factor antagonist activity"/>
    <property type="evidence" value="ECO:0007669"/>
    <property type="project" value="InterPro"/>
</dbReference>
<sequence>MDITSRQVADRTVVHLDGRLDVTSAKVFEDFMLDLIGKASSDIVVDMSGVHYVASSGLRALTVAAKKANASGRKLSLSNLHANVREVFDISGFSSVFMIV</sequence>
<name>A0A8J6TXD7_9HYPH</name>
<keyword evidence="5" id="KW-1185">Reference proteome</keyword>
<dbReference type="Proteomes" id="UP000643405">
    <property type="component" value="Unassembled WGS sequence"/>
</dbReference>
<dbReference type="InterPro" id="IPR003658">
    <property type="entry name" value="Anti-sigma_ant"/>
</dbReference>
<dbReference type="AlphaFoldDB" id="A0A8J6TXD7"/>
<dbReference type="EMBL" id="JACVVX010000001">
    <property type="protein sequence ID" value="MBD0413274.1"/>
    <property type="molecule type" value="Genomic_DNA"/>
</dbReference>
<dbReference type="Pfam" id="PF01740">
    <property type="entry name" value="STAS"/>
    <property type="match status" value="1"/>
</dbReference>
<evidence type="ECO:0000313" key="5">
    <source>
        <dbReference type="Proteomes" id="UP000643405"/>
    </source>
</evidence>
<evidence type="ECO:0000256" key="1">
    <source>
        <dbReference type="ARBA" id="ARBA00009013"/>
    </source>
</evidence>
<organism evidence="4 5">
    <name type="scientific">Oryzicola mucosus</name>
    <dbReference type="NCBI Taxonomy" id="2767425"/>
    <lineage>
        <taxon>Bacteria</taxon>
        <taxon>Pseudomonadati</taxon>
        <taxon>Pseudomonadota</taxon>
        <taxon>Alphaproteobacteria</taxon>
        <taxon>Hyphomicrobiales</taxon>
        <taxon>Phyllobacteriaceae</taxon>
        <taxon>Oryzicola</taxon>
    </lineage>
</organism>
<evidence type="ECO:0000313" key="4">
    <source>
        <dbReference type="EMBL" id="MBD0413274.1"/>
    </source>
</evidence>
<gene>
    <name evidence="4" type="ORF">ICI42_01210</name>
</gene>
<reference evidence="4" key="1">
    <citation type="submission" date="2020-09" db="EMBL/GenBank/DDBJ databases">
        <title>Genome seq and assembly of Tianweitania sp.</title>
        <authorList>
            <person name="Chhetri G."/>
        </authorList>
    </citation>
    <scope>NUCLEOTIDE SEQUENCE</scope>
    <source>
        <strain evidence="4">Rool2</strain>
    </source>
</reference>
<comment type="similarity">
    <text evidence="1 2">Belongs to the anti-sigma-factor antagonist family.</text>
</comment>
<evidence type="ECO:0000256" key="2">
    <source>
        <dbReference type="RuleBase" id="RU003749"/>
    </source>
</evidence>
<proteinExistence type="inferred from homology"/>
<evidence type="ECO:0000259" key="3">
    <source>
        <dbReference type="PROSITE" id="PS50801"/>
    </source>
</evidence>
<dbReference type="NCBIfam" id="TIGR00377">
    <property type="entry name" value="ant_ant_sig"/>
    <property type="match status" value="1"/>
</dbReference>
<protein>
    <recommendedName>
        <fullName evidence="2">Anti-sigma factor antagonist</fullName>
    </recommendedName>
</protein>
<feature type="domain" description="STAS" evidence="3">
    <location>
        <begin position="1"/>
        <end position="100"/>
    </location>
</feature>
<dbReference type="RefSeq" id="WP_188162719.1">
    <property type="nucleotide sequence ID" value="NZ_JACVVX010000001.1"/>
</dbReference>
<dbReference type="CDD" id="cd07043">
    <property type="entry name" value="STAS_anti-anti-sigma_factors"/>
    <property type="match status" value="1"/>
</dbReference>
<dbReference type="PANTHER" id="PTHR33495">
    <property type="entry name" value="ANTI-SIGMA FACTOR ANTAGONIST TM_1081-RELATED-RELATED"/>
    <property type="match status" value="1"/>
</dbReference>
<dbReference type="InterPro" id="IPR002645">
    <property type="entry name" value="STAS_dom"/>
</dbReference>
<dbReference type="PROSITE" id="PS50801">
    <property type="entry name" value="STAS"/>
    <property type="match status" value="1"/>
</dbReference>
<accession>A0A8J6TXD7</accession>
<dbReference type="Gene3D" id="3.30.750.24">
    <property type="entry name" value="STAS domain"/>
    <property type="match status" value="1"/>
</dbReference>
<dbReference type="InterPro" id="IPR036513">
    <property type="entry name" value="STAS_dom_sf"/>
</dbReference>
<dbReference type="SUPFAM" id="SSF52091">
    <property type="entry name" value="SpoIIaa-like"/>
    <property type="match status" value="1"/>
</dbReference>
<comment type="caution">
    <text evidence="4">The sequence shown here is derived from an EMBL/GenBank/DDBJ whole genome shotgun (WGS) entry which is preliminary data.</text>
</comment>